<dbReference type="InterPro" id="IPR021109">
    <property type="entry name" value="Peptidase_aspartic_dom_sf"/>
</dbReference>
<evidence type="ECO:0000313" key="1">
    <source>
        <dbReference type="EMBL" id="CAD0089286.1"/>
    </source>
</evidence>
<name>A0A9N8JJD5_9PEZI</name>
<sequence length="170" mass="19214">MTGTFVRTMSRVSMADVKDVVAIADNIIALKDRRGMQFDSDPSMIMGTIAVTHEDKPRFVPVQAKYDTGSEANFIAAGFLEKHNLSALLQKLPKDDCFRGLNKCDYPVSHTITLDWCAMTMNKVRKTQFHVVEEVPFDIIIGNPFIMDNRVFQSTRVALPCRFPSYFDGK</sequence>
<dbReference type="Gene3D" id="2.40.70.10">
    <property type="entry name" value="Acid Proteases"/>
    <property type="match status" value="1"/>
</dbReference>
<gene>
    <name evidence="1" type="ORF">AWRI4233_LOCUS2160</name>
</gene>
<accession>A0A9N8JJD5</accession>
<dbReference type="OrthoDB" id="5426765at2759"/>
<keyword evidence="2" id="KW-1185">Reference proteome</keyword>
<dbReference type="AlphaFoldDB" id="A0A9N8JJD5"/>
<protein>
    <submittedName>
        <fullName evidence="1">Uncharacterized protein</fullName>
    </submittedName>
</protein>
<proteinExistence type="predicted"/>
<evidence type="ECO:0000313" key="2">
    <source>
        <dbReference type="Proteomes" id="UP000714618"/>
    </source>
</evidence>
<dbReference type="CDD" id="cd00303">
    <property type="entry name" value="retropepsin_like"/>
    <property type="match status" value="1"/>
</dbReference>
<organism evidence="1 2">
    <name type="scientific">Aureobasidium mustum</name>
    <dbReference type="NCBI Taxonomy" id="2773714"/>
    <lineage>
        <taxon>Eukaryota</taxon>
        <taxon>Fungi</taxon>
        <taxon>Dikarya</taxon>
        <taxon>Ascomycota</taxon>
        <taxon>Pezizomycotina</taxon>
        <taxon>Dothideomycetes</taxon>
        <taxon>Dothideomycetidae</taxon>
        <taxon>Dothideales</taxon>
        <taxon>Saccotheciaceae</taxon>
        <taxon>Aureobasidium</taxon>
    </lineage>
</organism>
<comment type="caution">
    <text evidence="1">The sequence shown here is derived from an EMBL/GenBank/DDBJ whole genome shotgun (WGS) entry which is preliminary data.</text>
</comment>
<dbReference type="EMBL" id="CAIJEO010000003">
    <property type="protein sequence ID" value="CAD0089286.1"/>
    <property type="molecule type" value="Genomic_DNA"/>
</dbReference>
<dbReference type="Proteomes" id="UP000714618">
    <property type="component" value="Unassembled WGS sequence"/>
</dbReference>
<reference evidence="1" key="1">
    <citation type="submission" date="2020-06" db="EMBL/GenBank/DDBJ databases">
        <authorList>
            <person name="Onetto C."/>
        </authorList>
    </citation>
    <scope>NUCLEOTIDE SEQUENCE</scope>
</reference>